<reference evidence="9" key="2">
    <citation type="submission" date="2025-08" db="UniProtKB">
        <authorList>
            <consortium name="RefSeq"/>
        </authorList>
    </citation>
    <scope>IDENTIFICATION</scope>
</reference>
<evidence type="ECO:0000256" key="2">
    <source>
        <dbReference type="ARBA" id="ARBA00022695"/>
    </source>
</evidence>
<dbReference type="KEGG" id="ghi:107892725"/>
<evidence type="ECO:0000313" key="9">
    <source>
        <dbReference type="RefSeq" id="XP_016673268.2"/>
    </source>
</evidence>
<evidence type="ECO:0000256" key="4">
    <source>
        <dbReference type="ARBA" id="ARBA00022759"/>
    </source>
</evidence>
<dbReference type="STRING" id="3635.A0A1U8IAH9"/>
<feature type="domain" description="Integrase catalytic" evidence="7">
    <location>
        <begin position="216"/>
        <end position="394"/>
    </location>
</feature>
<dbReference type="Gene3D" id="3.10.20.370">
    <property type="match status" value="1"/>
</dbReference>
<dbReference type="SUPFAM" id="SSF56672">
    <property type="entry name" value="DNA/RNA polymerases"/>
    <property type="match status" value="1"/>
</dbReference>
<evidence type="ECO:0000256" key="1">
    <source>
        <dbReference type="ARBA" id="ARBA00022679"/>
    </source>
</evidence>
<proteinExistence type="predicted"/>
<dbReference type="InterPro" id="IPR050951">
    <property type="entry name" value="Retrovirus_Pol_polyprotein"/>
</dbReference>
<dbReference type="CDD" id="cd09274">
    <property type="entry name" value="RNase_HI_RT_Ty3"/>
    <property type="match status" value="1"/>
</dbReference>
<reference evidence="8" key="1">
    <citation type="journal article" date="2020" name="Nat. Genet.">
        <title>Genomic diversifications of five Gossypium allopolyploid species and their impact on cotton improvement.</title>
        <authorList>
            <person name="Chen Z.J."/>
            <person name="Sreedasyam A."/>
            <person name="Ando A."/>
            <person name="Song Q."/>
            <person name="De Santiago L.M."/>
            <person name="Hulse-Kemp A.M."/>
            <person name="Ding M."/>
            <person name="Ye W."/>
            <person name="Kirkbride R.C."/>
            <person name="Jenkins J."/>
            <person name="Plott C."/>
            <person name="Lovell J."/>
            <person name="Lin Y.M."/>
            <person name="Vaughn R."/>
            <person name="Liu B."/>
            <person name="Simpson S."/>
            <person name="Scheffler B.E."/>
            <person name="Wen L."/>
            <person name="Saski C.A."/>
            <person name="Grover C.E."/>
            <person name="Hu G."/>
            <person name="Conover J.L."/>
            <person name="Carlson J.W."/>
            <person name="Shu S."/>
            <person name="Boston L.B."/>
            <person name="Williams M."/>
            <person name="Peterson D.G."/>
            <person name="McGee K."/>
            <person name="Jones D.C."/>
            <person name="Wendel J.F."/>
            <person name="Stelly D.M."/>
            <person name="Grimwood J."/>
            <person name="Schmutz J."/>
        </authorList>
    </citation>
    <scope>NUCLEOTIDE SEQUENCE [LARGE SCALE GENOMIC DNA]</scope>
    <source>
        <strain evidence="8">cv. TM-1</strain>
    </source>
</reference>
<organism evidence="8 9">
    <name type="scientific">Gossypium hirsutum</name>
    <name type="common">Upland cotton</name>
    <name type="synonym">Gossypium mexicanum</name>
    <dbReference type="NCBI Taxonomy" id="3635"/>
    <lineage>
        <taxon>Eukaryota</taxon>
        <taxon>Viridiplantae</taxon>
        <taxon>Streptophyta</taxon>
        <taxon>Embryophyta</taxon>
        <taxon>Tracheophyta</taxon>
        <taxon>Spermatophyta</taxon>
        <taxon>Magnoliopsida</taxon>
        <taxon>eudicotyledons</taxon>
        <taxon>Gunneridae</taxon>
        <taxon>Pentapetalae</taxon>
        <taxon>rosids</taxon>
        <taxon>malvids</taxon>
        <taxon>Malvales</taxon>
        <taxon>Malvaceae</taxon>
        <taxon>Malvoideae</taxon>
        <taxon>Gossypium</taxon>
    </lineage>
</organism>
<dbReference type="RefSeq" id="XP_016673268.2">
    <property type="nucleotide sequence ID" value="XM_016817779.2"/>
</dbReference>
<dbReference type="Gene3D" id="3.30.420.10">
    <property type="entry name" value="Ribonuclease H-like superfamily/Ribonuclease H"/>
    <property type="match status" value="1"/>
</dbReference>
<keyword evidence="1" id="KW-0808">Transferase</keyword>
<keyword evidence="8" id="KW-1185">Reference proteome</keyword>
<dbReference type="PANTHER" id="PTHR37984:SF5">
    <property type="entry name" value="PROTEIN NYNRIN-LIKE"/>
    <property type="match status" value="1"/>
</dbReference>
<dbReference type="GeneID" id="107892725"/>
<dbReference type="InterPro" id="IPR036397">
    <property type="entry name" value="RNaseH_sf"/>
</dbReference>
<keyword evidence="5" id="KW-0378">Hydrolase</keyword>
<dbReference type="InterPro" id="IPR043502">
    <property type="entry name" value="DNA/RNA_pol_sf"/>
</dbReference>
<dbReference type="GO" id="GO:0015074">
    <property type="term" value="P:DNA integration"/>
    <property type="evidence" value="ECO:0007669"/>
    <property type="project" value="InterPro"/>
</dbReference>
<dbReference type="Gene3D" id="3.10.10.10">
    <property type="entry name" value="HIV Type 1 Reverse Transcriptase, subunit A, domain 1"/>
    <property type="match status" value="1"/>
</dbReference>
<dbReference type="PANTHER" id="PTHR37984">
    <property type="entry name" value="PROTEIN CBG26694"/>
    <property type="match status" value="1"/>
</dbReference>
<gene>
    <name evidence="9" type="primary">LOC107892725</name>
</gene>
<dbReference type="InterPro" id="IPR012337">
    <property type="entry name" value="RNaseH-like_sf"/>
</dbReference>
<protein>
    <recommendedName>
        <fullName evidence="7">Integrase catalytic domain-containing protein</fullName>
    </recommendedName>
</protein>
<dbReference type="InterPro" id="IPR041373">
    <property type="entry name" value="RT_RNaseH"/>
</dbReference>
<keyword evidence="4" id="KW-0255">Endonuclease</keyword>
<dbReference type="GO" id="GO:0016787">
    <property type="term" value="F:hydrolase activity"/>
    <property type="evidence" value="ECO:0007669"/>
    <property type="project" value="UniProtKB-KW"/>
</dbReference>
<evidence type="ECO:0000313" key="8">
    <source>
        <dbReference type="Proteomes" id="UP000818029"/>
    </source>
</evidence>
<evidence type="ECO:0000259" key="7">
    <source>
        <dbReference type="PROSITE" id="PS50994"/>
    </source>
</evidence>
<keyword evidence="2" id="KW-0548">Nucleotidyltransferase</keyword>
<dbReference type="InterPro" id="IPR001584">
    <property type="entry name" value="Integrase_cat-core"/>
</dbReference>
<dbReference type="SUPFAM" id="SSF53098">
    <property type="entry name" value="Ribonuclease H-like"/>
    <property type="match status" value="1"/>
</dbReference>
<keyword evidence="3" id="KW-0540">Nuclease</keyword>
<accession>A0A1U8IAH9</accession>
<dbReference type="GO" id="GO:0003676">
    <property type="term" value="F:nucleic acid binding"/>
    <property type="evidence" value="ECO:0007669"/>
    <property type="project" value="InterPro"/>
</dbReference>
<dbReference type="GO" id="GO:0003964">
    <property type="term" value="F:RNA-directed DNA polymerase activity"/>
    <property type="evidence" value="ECO:0007669"/>
    <property type="project" value="UniProtKB-KW"/>
</dbReference>
<evidence type="ECO:0000256" key="6">
    <source>
        <dbReference type="ARBA" id="ARBA00022918"/>
    </source>
</evidence>
<dbReference type="Proteomes" id="UP000818029">
    <property type="component" value="Chromosome D09"/>
</dbReference>
<dbReference type="PROSITE" id="PS50994">
    <property type="entry name" value="INTEGRASE"/>
    <property type="match status" value="1"/>
</dbReference>
<dbReference type="PaxDb" id="3635-A0A1U8IAH9"/>
<evidence type="ECO:0000256" key="5">
    <source>
        <dbReference type="ARBA" id="ARBA00022801"/>
    </source>
</evidence>
<evidence type="ECO:0000256" key="3">
    <source>
        <dbReference type="ARBA" id="ARBA00022722"/>
    </source>
</evidence>
<sequence length="538" mass="62134">MEVVKTEILQWLEADVIYPIADSKWVSPIHVVPKKGGITIVTNEEGLEIPTRVQNGWRVPIAPEDQEKTTFTCPFGTYAFKRMPFGLCNTPATFQRGKDVAFEFNENCKKYFDELKLKLITAPIIQGPNYALPFEILCDASDRAVGVALGQRNGRESYIIRYASELLNPAQCNYTTTEKELYAIVFALEKFRAYLLGVKVIVFSDQSALKYLLHKKEAKPRFIRWILLLQEFDLEIKDKKGKENLVADHLSRIETGILRDERSDLFPDERLYKAFPTRADDARTVVKLLKTNILNRYGVPRAIISDKGTHIYNRTLKALFAQFGVTHKVSTAYHPQTNRQAESSNKEIKGILKKIVKPNRKDWSQRLDEALWAVRTAYKTPIGMSPYRVIFGKACLLPVELEHRSVWVVKQCHLDYSLAGEERKLKLQELEELRLEAYDNSVIYKGKSKAFRDSKLMRKKFKVGEKVLLFNSKLKLFPSKLKSRWLGPFIITEVHHHGAVKIRSLDTNKIFKVNGHRLKHFYEGERVAWMEEINLEDP</sequence>
<keyword evidence="6" id="KW-0695">RNA-directed DNA polymerase</keyword>
<dbReference type="GO" id="GO:0004519">
    <property type="term" value="F:endonuclease activity"/>
    <property type="evidence" value="ECO:0007669"/>
    <property type="project" value="UniProtKB-KW"/>
</dbReference>
<name>A0A1U8IAH9_GOSHI</name>
<dbReference type="Pfam" id="PF17917">
    <property type="entry name" value="RT_RNaseH"/>
    <property type="match status" value="1"/>
</dbReference>
<dbReference type="AlphaFoldDB" id="A0A1U8IAH9"/>